<comment type="similarity">
    <text evidence="5">Belongs to the 4-toluene sulfonate uptake permease (TSUP) (TC 2.A.102) family.</text>
</comment>
<keyword evidence="5" id="KW-1003">Cell membrane</keyword>
<dbReference type="InterPro" id="IPR051598">
    <property type="entry name" value="TSUP/Inactive_protease-like"/>
</dbReference>
<evidence type="ECO:0000256" key="2">
    <source>
        <dbReference type="ARBA" id="ARBA00022692"/>
    </source>
</evidence>
<dbReference type="AlphaFoldDB" id="A0A7C4AQP7"/>
<keyword evidence="4 5" id="KW-0472">Membrane</keyword>
<feature type="transmembrane region" description="Helical" evidence="5">
    <location>
        <begin position="201"/>
        <end position="219"/>
    </location>
</feature>
<feature type="transmembrane region" description="Helical" evidence="5">
    <location>
        <begin position="97"/>
        <end position="115"/>
    </location>
</feature>
<evidence type="ECO:0000256" key="3">
    <source>
        <dbReference type="ARBA" id="ARBA00022989"/>
    </source>
</evidence>
<dbReference type="GO" id="GO:0005886">
    <property type="term" value="C:plasma membrane"/>
    <property type="evidence" value="ECO:0007669"/>
    <property type="project" value="UniProtKB-SubCell"/>
</dbReference>
<sequence length="252" mass="26525">MEIGAIIVGCVTGFLSAYFGIGGSSIDTPALRTFLGLPPLIALATPLPLAVLKAAIASVAFERQHLVNFRIALYSVLAGAPGIVVGSYLTAVVPGKALMLLTAVVLFLVGIDFIVKELTEKTFAVEKPPVTPSATFVIAVVFPIGILAGLLANGGGIFLVPAYVIFFHLTIKEAIATSLLTVIVMSVPGSVIQYHLGHVDLRIMAFMAIGAIPLSYLGAKLDIRAKSKTVMLLYGVVMTTFAVYFFITQLEG</sequence>
<keyword evidence="3 5" id="KW-1133">Transmembrane helix</keyword>
<feature type="transmembrane region" description="Helical" evidence="5">
    <location>
        <begin position="6"/>
        <end position="23"/>
    </location>
</feature>
<gene>
    <name evidence="6" type="ORF">ENV54_02235</name>
</gene>
<reference evidence="6" key="1">
    <citation type="journal article" date="2020" name="mSystems">
        <title>Genome- and Community-Level Interaction Insights into Carbon Utilization and Element Cycling Functions of Hydrothermarchaeota in Hydrothermal Sediment.</title>
        <authorList>
            <person name="Zhou Z."/>
            <person name="Liu Y."/>
            <person name="Xu W."/>
            <person name="Pan J."/>
            <person name="Luo Z.H."/>
            <person name="Li M."/>
        </authorList>
    </citation>
    <scope>NUCLEOTIDE SEQUENCE [LARGE SCALE GENOMIC DNA]</scope>
    <source>
        <strain evidence="6">SpSt-769</strain>
    </source>
</reference>
<feature type="transmembrane region" description="Helical" evidence="5">
    <location>
        <begin position="174"/>
        <end position="195"/>
    </location>
</feature>
<comment type="subcellular location">
    <subcellularLocation>
        <location evidence="5">Cell membrane</location>
        <topology evidence="5">Multi-pass membrane protein</topology>
    </subcellularLocation>
    <subcellularLocation>
        <location evidence="1">Membrane</location>
        <topology evidence="1">Multi-pass membrane protein</topology>
    </subcellularLocation>
</comment>
<dbReference type="EMBL" id="DTGT01000070">
    <property type="protein sequence ID" value="HGH60099.1"/>
    <property type="molecule type" value="Genomic_DNA"/>
</dbReference>
<dbReference type="PANTHER" id="PTHR43701">
    <property type="entry name" value="MEMBRANE TRANSPORTER PROTEIN MJ0441-RELATED"/>
    <property type="match status" value="1"/>
</dbReference>
<evidence type="ECO:0000256" key="5">
    <source>
        <dbReference type="RuleBase" id="RU363041"/>
    </source>
</evidence>
<protein>
    <recommendedName>
        <fullName evidence="5">Probable membrane transporter protein</fullName>
    </recommendedName>
</protein>
<feature type="transmembrane region" description="Helical" evidence="5">
    <location>
        <begin position="231"/>
        <end position="247"/>
    </location>
</feature>
<comment type="caution">
    <text evidence="6">The sequence shown here is derived from an EMBL/GenBank/DDBJ whole genome shotgun (WGS) entry which is preliminary data.</text>
</comment>
<accession>A0A7C4AQP7</accession>
<proteinExistence type="inferred from homology"/>
<evidence type="ECO:0000313" key="6">
    <source>
        <dbReference type="EMBL" id="HGH60099.1"/>
    </source>
</evidence>
<keyword evidence="2 5" id="KW-0812">Transmembrane</keyword>
<evidence type="ECO:0000256" key="1">
    <source>
        <dbReference type="ARBA" id="ARBA00004141"/>
    </source>
</evidence>
<dbReference type="Pfam" id="PF01925">
    <property type="entry name" value="TauE"/>
    <property type="match status" value="1"/>
</dbReference>
<organism evidence="6">
    <name type="scientific">Desulfomonile tiedjei</name>
    <dbReference type="NCBI Taxonomy" id="2358"/>
    <lineage>
        <taxon>Bacteria</taxon>
        <taxon>Pseudomonadati</taxon>
        <taxon>Thermodesulfobacteriota</taxon>
        <taxon>Desulfomonilia</taxon>
        <taxon>Desulfomonilales</taxon>
        <taxon>Desulfomonilaceae</taxon>
        <taxon>Desulfomonile</taxon>
    </lineage>
</organism>
<dbReference type="InterPro" id="IPR002781">
    <property type="entry name" value="TM_pro_TauE-like"/>
</dbReference>
<feature type="transmembrane region" description="Helical" evidence="5">
    <location>
        <begin position="135"/>
        <end position="167"/>
    </location>
</feature>
<evidence type="ECO:0000256" key="4">
    <source>
        <dbReference type="ARBA" id="ARBA00023136"/>
    </source>
</evidence>
<name>A0A7C4AQP7_9BACT</name>
<feature type="transmembrane region" description="Helical" evidence="5">
    <location>
        <begin position="71"/>
        <end position="90"/>
    </location>
</feature>
<dbReference type="PANTHER" id="PTHR43701:SF2">
    <property type="entry name" value="MEMBRANE TRANSPORTER PROTEIN YJNA-RELATED"/>
    <property type="match status" value="1"/>
</dbReference>
<feature type="transmembrane region" description="Helical" evidence="5">
    <location>
        <begin position="35"/>
        <end position="59"/>
    </location>
</feature>